<dbReference type="Proteomes" id="UP000319818">
    <property type="component" value="Unassembled WGS sequence"/>
</dbReference>
<keyword evidence="1" id="KW-1133">Transmembrane helix</keyword>
<evidence type="ECO:0000259" key="2">
    <source>
        <dbReference type="Pfam" id="PF23636"/>
    </source>
</evidence>
<dbReference type="Pfam" id="PF23636">
    <property type="entry name" value="DUF7144"/>
    <property type="match status" value="1"/>
</dbReference>
<sequence>MTEASRTSRNSHEDYYSPDTEITGWAGWVAFAGIMMIMLGFFQAIEGLVALFNDGFYLVRPDGLVVNVDYTTWGWTHLVLGAVAVAVGLGLVVGNTFARVAGIAIALISAILNLVFISAYPVWSTIVIAVDVIVIYAIVVHGRELKRTS</sequence>
<keyword evidence="1" id="KW-0472">Membrane</keyword>
<protein>
    <recommendedName>
        <fullName evidence="2">DUF7144 domain-containing protein</fullName>
    </recommendedName>
</protein>
<gene>
    <name evidence="3" type="ORF">FB388_2296</name>
</gene>
<dbReference type="RefSeq" id="WP_246121822.1">
    <property type="nucleotide sequence ID" value="NZ_VFPH01000001.1"/>
</dbReference>
<keyword evidence="1" id="KW-0812">Transmembrane</keyword>
<dbReference type="AlphaFoldDB" id="A0A543GFQ0"/>
<dbReference type="EMBL" id="VFPH01000001">
    <property type="protein sequence ID" value="TQM44908.1"/>
    <property type="molecule type" value="Genomic_DNA"/>
</dbReference>
<dbReference type="InterPro" id="IPR055568">
    <property type="entry name" value="DUF7144"/>
</dbReference>
<evidence type="ECO:0000256" key="1">
    <source>
        <dbReference type="SAM" id="Phobius"/>
    </source>
</evidence>
<feature type="domain" description="DUF7144" evidence="2">
    <location>
        <begin position="28"/>
        <end position="143"/>
    </location>
</feature>
<name>A0A543GFQ0_9PSEU</name>
<evidence type="ECO:0000313" key="3">
    <source>
        <dbReference type="EMBL" id="TQM44908.1"/>
    </source>
</evidence>
<reference evidence="3 4" key="1">
    <citation type="submission" date="2019-06" db="EMBL/GenBank/DDBJ databases">
        <title>Sequencing the genomes of 1000 actinobacteria strains.</title>
        <authorList>
            <person name="Klenk H.-P."/>
        </authorList>
    </citation>
    <scope>NUCLEOTIDE SEQUENCE [LARGE SCALE GENOMIC DNA]</scope>
    <source>
        <strain evidence="3 4">DSM 45511</strain>
    </source>
</reference>
<evidence type="ECO:0000313" key="4">
    <source>
        <dbReference type="Proteomes" id="UP000319818"/>
    </source>
</evidence>
<feature type="transmembrane region" description="Helical" evidence="1">
    <location>
        <begin position="100"/>
        <end position="117"/>
    </location>
</feature>
<accession>A0A543GFQ0</accession>
<comment type="caution">
    <text evidence="3">The sequence shown here is derived from an EMBL/GenBank/DDBJ whole genome shotgun (WGS) entry which is preliminary data.</text>
</comment>
<feature type="transmembrane region" description="Helical" evidence="1">
    <location>
        <begin position="72"/>
        <end position="93"/>
    </location>
</feature>
<keyword evidence="4" id="KW-1185">Reference proteome</keyword>
<organism evidence="3 4">
    <name type="scientific">Pseudonocardia cypriaca</name>
    <dbReference type="NCBI Taxonomy" id="882449"/>
    <lineage>
        <taxon>Bacteria</taxon>
        <taxon>Bacillati</taxon>
        <taxon>Actinomycetota</taxon>
        <taxon>Actinomycetes</taxon>
        <taxon>Pseudonocardiales</taxon>
        <taxon>Pseudonocardiaceae</taxon>
        <taxon>Pseudonocardia</taxon>
    </lineage>
</organism>
<feature type="transmembrane region" description="Helical" evidence="1">
    <location>
        <begin position="25"/>
        <end position="52"/>
    </location>
</feature>
<proteinExistence type="predicted"/>
<feature type="transmembrane region" description="Helical" evidence="1">
    <location>
        <begin position="123"/>
        <end position="140"/>
    </location>
</feature>